<feature type="compositionally biased region" description="Basic and acidic residues" evidence="1">
    <location>
        <begin position="257"/>
        <end position="284"/>
    </location>
</feature>
<dbReference type="Proteomes" id="UP000240393">
    <property type="component" value="Segment"/>
</dbReference>
<name>A0A1D8KP72_9CAUD</name>
<feature type="compositionally biased region" description="Basic and acidic residues" evidence="1">
    <location>
        <begin position="628"/>
        <end position="647"/>
    </location>
</feature>
<protein>
    <recommendedName>
        <fullName evidence="2">DUF6321 domain-containing protein</fullName>
    </recommendedName>
</protein>
<feature type="domain" description="DUF6321" evidence="2">
    <location>
        <begin position="627"/>
        <end position="697"/>
    </location>
</feature>
<dbReference type="Pfam" id="PF19846">
    <property type="entry name" value="DUF6321"/>
    <property type="match status" value="1"/>
</dbReference>
<dbReference type="EMBL" id="KU686205">
    <property type="protein sequence ID" value="AOV60463.1"/>
    <property type="molecule type" value="Genomic_DNA"/>
</dbReference>
<dbReference type="EMBL" id="KU686204">
    <property type="protein sequence ID" value="AOV60236.1"/>
    <property type="molecule type" value="Genomic_DNA"/>
</dbReference>
<gene>
    <name evidence="3" type="ORF">S050808_089</name>
    <name evidence="4" type="ORF">S820908_088</name>
</gene>
<proteinExistence type="predicted"/>
<feature type="compositionally biased region" description="Basic and acidic residues" evidence="1">
    <location>
        <begin position="531"/>
        <end position="544"/>
    </location>
</feature>
<feature type="region of interest" description="Disordered" evidence="1">
    <location>
        <begin position="201"/>
        <end position="284"/>
    </location>
</feature>
<evidence type="ECO:0000256" key="1">
    <source>
        <dbReference type="SAM" id="MobiDB-lite"/>
    </source>
</evidence>
<evidence type="ECO:0000313" key="5">
    <source>
        <dbReference type="Proteomes" id="UP000240393"/>
    </source>
</evidence>
<reference evidence="5 6" key="1">
    <citation type="journal article" date="2016" name="Virology">
        <title>The genomic content and context of auxiliary metabolic genes in marine cyanomyoviruses.</title>
        <authorList>
            <person name="Crummett L.T."/>
            <person name="Puxty R.J."/>
            <person name="Weihe C."/>
            <person name="Marston M.F."/>
            <person name="Martiny J.B."/>
        </authorList>
    </citation>
    <scope>NUCLEOTIDE SEQUENCE [LARGE SCALE GENOMIC DNA]</scope>
    <source>
        <strain evidence="3">0808SB05</strain>
        <strain evidence="4">0908SB82</strain>
    </source>
</reference>
<feature type="region of interest" description="Disordered" evidence="1">
    <location>
        <begin position="613"/>
        <end position="699"/>
    </location>
</feature>
<feature type="compositionally biased region" description="Basic residues" evidence="1">
    <location>
        <begin position="654"/>
        <end position="664"/>
    </location>
</feature>
<accession>A0A1D8KP72</accession>
<dbReference type="Proteomes" id="UP000241903">
    <property type="component" value="Segment"/>
</dbReference>
<evidence type="ECO:0000313" key="3">
    <source>
        <dbReference type="EMBL" id="AOV60236.1"/>
    </source>
</evidence>
<sequence>MDTMGLLSEKIERYVEVGQTIVVNLLWRGQLYRLQMFFPGAKFPTRQEVTKQVQGIYPNAVVQTVSPTTTDPTKPTIRIAKEGWSAKYKKSIDCDNPKGFSQRAHCQGRKKMSEEKDHEVSMAHSQLDKTIDNAKKLKKKLGSKEKNLPAWVQAKITDTDHNMDAASSYTEDVVNEEGLRDWFGKSKSKDGKKGWVNVVTGDSCASDKPGEGIPKCVSSAKRASMSKKERRAAAAAKRREDPGQQKKSGASAPTMVKTDRKTRKEEMEVNEAKDKPGKGSGKKDACYTKVKSRYSVWPSAYASGALVKCRKVGAANWGNSKKEDYTYEFNDEYYDTLFEKCWKGYVEKGMKKKGDRMVPNCVPVKEERLDEEEYDRLKDKKLGGYNDRDDDKDVEELDSIANRIKAIRQGIKSDAEKKKQASKKPTTQLNGYEPEGEQISEQLPIIPVTDPKRWPMRPGGGGRPYGGGSTPPPPKGTYKMAKKKPTTQMAGYEPEGELIEQQATYNQRIGRDPSVPSHLFGGDANVRGSLERRFRGLSRQDRRSFKGGGGYARMDKSGETMPQVIKRGQKEQERLSSKMVNTANWTDNQGRKVYAGNPPMRFNVKNSYEPEGEVIDEKSAAWTRKAGKNKEGGLNEKGRKSYERENPGSDLKAPSKKVGNKRRASFCARMKGMKKKLTSAKTANDPDSRINKSLRAWNC</sequence>
<feature type="region of interest" description="Disordered" evidence="1">
    <location>
        <begin position="410"/>
        <end position="494"/>
    </location>
</feature>
<organism evidence="4 6">
    <name type="scientific">Synechococcus phage S-CAM9</name>
    <dbReference type="NCBI Taxonomy" id="1883369"/>
    <lineage>
        <taxon>Viruses</taxon>
        <taxon>Duplodnaviria</taxon>
        <taxon>Heunggongvirae</taxon>
        <taxon>Uroviricota</taxon>
        <taxon>Caudoviricetes</taxon>
        <taxon>Pantevenvirales</taxon>
        <taxon>Kyanoviridae</taxon>
        <taxon>Kanaloavirus</taxon>
        <taxon>Kanaloavirus scam9</taxon>
    </lineage>
</organism>
<feature type="region of interest" description="Disordered" evidence="1">
    <location>
        <begin position="531"/>
        <end position="600"/>
    </location>
</feature>
<evidence type="ECO:0000313" key="6">
    <source>
        <dbReference type="Proteomes" id="UP000241903"/>
    </source>
</evidence>
<evidence type="ECO:0000259" key="2">
    <source>
        <dbReference type="Pfam" id="PF19846"/>
    </source>
</evidence>
<dbReference type="InterPro" id="IPR046284">
    <property type="entry name" value="DUF6321"/>
</dbReference>
<feature type="compositionally biased region" description="Gly residues" evidence="1">
    <location>
        <begin position="458"/>
        <end position="469"/>
    </location>
</feature>
<evidence type="ECO:0000313" key="4">
    <source>
        <dbReference type="EMBL" id="AOV60463.1"/>
    </source>
</evidence>
<feature type="compositionally biased region" description="Polar residues" evidence="1">
    <location>
        <begin position="578"/>
        <end position="588"/>
    </location>
</feature>